<organism evidence="1 2">
    <name type="scientific">Calidithermus terrae</name>
    <dbReference type="NCBI Taxonomy" id="1408545"/>
    <lineage>
        <taxon>Bacteria</taxon>
        <taxon>Thermotogati</taxon>
        <taxon>Deinococcota</taxon>
        <taxon>Deinococci</taxon>
        <taxon>Thermales</taxon>
        <taxon>Thermaceae</taxon>
        <taxon>Calidithermus</taxon>
    </lineage>
</organism>
<accession>A0A399EIP6</accession>
<dbReference type="RefSeq" id="WP_119315307.1">
    <property type="nucleotide sequence ID" value="NZ_QXDL01000090.1"/>
</dbReference>
<name>A0A399EIP6_9DEIN</name>
<evidence type="ECO:0000313" key="1">
    <source>
        <dbReference type="EMBL" id="RIH83536.1"/>
    </source>
</evidence>
<protein>
    <recommendedName>
        <fullName evidence="3">DUF3800 domain-containing protein</fullName>
    </recommendedName>
</protein>
<dbReference type="EMBL" id="QXDL01000090">
    <property type="protein sequence ID" value="RIH83536.1"/>
    <property type="molecule type" value="Genomic_DNA"/>
</dbReference>
<gene>
    <name evidence="1" type="ORF">Mterra_02253</name>
</gene>
<dbReference type="InterPro" id="IPR024524">
    <property type="entry name" value="DUF3800"/>
</dbReference>
<dbReference type="Pfam" id="PF12686">
    <property type="entry name" value="DUF3800"/>
    <property type="match status" value="1"/>
</dbReference>
<evidence type="ECO:0000313" key="2">
    <source>
        <dbReference type="Proteomes" id="UP000265715"/>
    </source>
</evidence>
<reference evidence="1 2" key="1">
    <citation type="submission" date="2018-08" db="EMBL/GenBank/DDBJ databases">
        <title>Meiothermus terrae DSM 26712 genome sequencing project.</title>
        <authorList>
            <person name="Da Costa M.S."/>
            <person name="Albuquerque L."/>
            <person name="Raposo P."/>
            <person name="Froufe H.J.C."/>
            <person name="Barroso C.S."/>
            <person name="Egas C."/>
        </authorList>
    </citation>
    <scope>NUCLEOTIDE SEQUENCE [LARGE SCALE GENOMIC DNA]</scope>
    <source>
        <strain evidence="1 2">DSM 26712</strain>
    </source>
</reference>
<dbReference type="OrthoDB" id="277376at2"/>
<proteinExistence type="predicted"/>
<dbReference type="Proteomes" id="UP000265715">
    <property type="component" value="Unassembled WGS sequence"/>
</dbReference>
<comment type="caution">
    <text evidence="1">The sequence shown here is derived from an EMBL/GenBank/DDBJ whole genome shotgun (WGS) entry which is preliminary data.</text>
</comment>
<evidence type="ECO:0008006" key="3">
    <source>
        <dbReference type="Google" id="ProtNLM"/>
    </source>
</evidence>
<dbReference type="AlphaFoldDB" id="A0A399EIP6"/>
<keyword evidence="2" id="KW-1185">Reference proteome</keyword>
<sequence>MPVSYYIDEAGDLTLFDKKGRVIVGSDGVSRTFMLGGLRLYEEEVLAQKLEELRQNLLADPYFKNVPSMQLSEGKTARAFHAKDDLPEVRYEVFKLLSKFEAEVVVSVRHKTGLVDKARLLFERGRKLRENDVYDEMITELMVYHQHYEPRIEVVFARRGKAPRAQALQEAINRSMFHEVLPDGSRKPGYEFDVHSAHPWERAGLQVVDYYLWAVQRSYERGETRYYEYLADKFKLIIDWDDPETAARLKSMFRI</sequence>